<evidence type="ECO:0000259" key="6">
    <source>
        <dbReference type="Pfam" id="PF13470"/>
    </source>
</evidence>
<dbReference type="InterPro" id="IPR002716">
    <property type="entry name" value="PIN_dom"/>
</dbReference>
<keyword evidence="2" id="KW-0479">Metal-binding</keyword>
<evidence type="ECO:0000256" key="4">
    <source>
        <dbReference type="ARBA" id="ARBA00022842"/>
    </source>
</evidence>
<evidence type="ECO:0000256" key="3">
    <source>
        <dbReference type="ARBA" id="ARBA00022801"/>
    </source>
</evidence>
<feature type="region of interest" description="Disordered" evidence="5">
    <location>
        <begin position="216"/>
        <end position="251"/>
    </location>
</feature>
<reference evidence="7 8" key="1">
    <citation type="journal article" date="2015" name="Stand. Genomic Sci.">
        <title>Genomic Encyclopedia of Bacterial and Archaeal Type Strains, Phase III: the genomes of soil and plant-associated and newly described type strains.</title>
        <authorList>
            <person name="Whitman W.B."/>
            <person name="Woyke T."/>
            <person name="Klenk H.P."/>
            <person name="Zhou Y."/>
            <person name="Lilburn T.G."/>
            <person name="Beck B.J."/>
            <person name="De Vos P."/>
            <person name="Vandamme P."/>
            <person name="Eisen J.A."/>
            <person name="Garrity G."/>
            <person name="Hugenholtz P."/>
            <person name="Kyrpides N.C."/>
        </authorList>
    </citation>
    <scope>NUCLEOTIDE SEQUENCE [LARGE SCALE GENOMIC DNA]</scope>
    <source>
        <strain evidence="7 8">VKM Ac-2541</strain>
    </source>
</reference>
<dbReference type="RefSeq" id="WP_132152952.1">
    <property type="nucleotide sequence ID" value="NZ_SLWR01000009.1"/>
</dbReference>
<keyword evidence="8" id="KW-1185">Reference proteome</keyword>
<sequence length="251" mass="27612">MTESRSPSSSRPERAFLDANVIVGQLTTNILLSLAEHDVLDPRWSQGVIEEMRRHTPKAVPADRIDRRIEAMNGAFPHAMTGDHPKGLEDQMVADAKDRHVLAAAVYSESDVLVTENVKDFKPPANGPHAMRVEKLSQFLVRKLTEDTERVTAAMQQMVANNRFDPRTMPALLDKMARLRELRAFAQKLNDKVPDEQKGTAPVLTANVRGSAHHAALTAVVPPGTPHAPEATPEASKPTGQSQEKSSQQEL</sequence>
<protein>
    <submittedName>
        <fullName evidence="7">PIN domain-containing protein</fullName>
    </submittedName>
</protein>
<dbReference type="Pfam" id="PF13470">
    <property type="entry name" value="PIN_3"/>
    <property type="match status" value="1"/>
</dbReference>
<keyword evidence="1" id="KW-0540">Nuclease</keyword>
<keyword evidence="4" id="KW-0460">Magnesium</keyword>
<organism evidence="7 8">
    <name type="scientific">Kribbella antiqua</name>
    <dbReference type="NCBI Taxonomy" id="2512217"/>
    <lineage>
        <taxon>Bacteria</taxon>
        <taxon>Bacillati</taxon>
        <taxon>Actinomycetota</taxon>
        <taxon>Actinomycetes</taxon>
        <taxon>Propionibacteriales</taxon>
        <taxon>Kribbellaceae</taxon>
        <taxon>Kribbella</taxon>
    </lineage>
</organism>
<evidence type="ECO:0000313" key="7">
    <source>
        <dbReference type="EMBL" id="TCO45149.1"/>
    </source>
</evidence>
<name>A0A4R2IMF4_9ACTN</name>
<dbReference type="GO" id="GO:0016787">
    <property type="term" value="F:hydrolase activity"/>
    <property type="evidence" value="ECO:0007669"/>
    <property type="project" value="UniProtKB-KW"/>
</dbReference>
<dbReference type="AlphaFoldDB" id="A0A4R2IMF4"/>
<evidence type="ECO:0000256" key="2">
    <source>
        <dbReference type="ARBA" id="ARBA00022723"/>
    </source>
</evidence>
<dbReference type="GO" id="GO:0004518">
    <property type="term" value="F:nuclease activity"/>
    <property type="evidence" value="ECO:0007669"/>
    <property type="project" value="UniProtKB-KW"/>
</dbReference>
<feature type="compositionally biased region" description="Polar residues" evidence="5">
    <location>
        <begin position="238"/>
        <end position="251"/>
    </location>
</feature>
<evidence type="ECO:0000256" key="5">
    <source>
        <dbReference type="SAM" id="MobiDB-lite"/>
    </source>
</evidence>
<accession>A0A4R2IMF4</accession>
<keyword evidence="3" id="KW-0378">Hydrolase</keyword>
<dbReference type="Proteomes" id="UP000295573">
    <property type="component" value="Unassembled WGS sequence"/>
</dbReference>
<evidence type="ECO:0000256" key="1">
    <source>
        <dbReference type="ARBA" id="ARBA00022722"/>
    </source>
</evidence>
<dbReference type="EMBL" id="SLWR01000009">
    <property type="protein sequence ID" value="TCO45149.1"/>
    <property type="molecule type" value="Genomic_DNA"/>
</dbReference>
<gene>
    <name evidence="7" type="ORF">EV646_109324</name>
</gene>
<dbReference type="GO" id="GO:0046872">
    <property type="term" value="F:metal ion binding"/>
    <property type="evidence" value="ECO:0007669"/>
    <property type="project" value="UniProtKB-KW"/>
</dbReference>
<dbReference type="OrthoDB" id="113459at2"/>
<comment type="caution">
    <text evidence="7">The sequence shown here is derived from an EMBL/GenBank/DDBJ whole genome shotgun (WGS) entry which is preliminary data.</text>
</comment>
<evidence type="ECO:0000313" key="8">
    <source>
        <dbReference type="Proteomes" id="UP000295573"/>
    </source>
</evidence>
<feature type="domain" description="PIN" evidence="6">
    <location>
        <begin position="14"/>
        <end position="119"/>
    </location>
</feature>
<proteinExistence type="predicted"/>